<evidence type="ECO:0008006" key="8">
    <source>
        <dbReference type="Google" id="ProtNLM"/>
    </source>
</evidence>
<keyword evidence="7" id="KW-1185">Reference proteome</keyword>
<organism evidence="6 7">
    <name type="scientific">Mytilus edulis</name>
    <name type="common">Blue mussel</name>
    <dbReference type="NCBI Taxonomy" id="6550"/>
    <lineage>
        <taxon>Eukaryota</taxon>
        <taxon>Metazoa</taxon>
        <taxon>Spiralia</taxon>
        <taxon>Lophotrochozoa</taxon>
        <taxon>Mollusca</taxon>
        <taxon>Bivalvia</taxon>
        <taxon>Autobranchia</taxon>
        <taxon>Pteriomorphia</taxon>
        <taxon>Mytilida</taxon>
        <taxon>Mytiloidea</taxon>
        <taxon>Mytilidae</taxon>
        <taxon>Mytilinae</taxon>
        <taxon>Mytilus</taxon>
    </lineage>
</organism>
<dbReference type="GO" id="GO:0008270">
    <property type="term" value="F:zinc ion binding"/>
    <property type="evidence" value="ECO:0007669"/>
    <property type="project" value="UniProtKB-KW"/>
</dbReference>
<name>A0A8S3TAJ9_MYTED</name>
<evidence type="ECO:0000256" key="2">
    <source>
        <dbReference type="ARBA" id="ARBA00022771"/>
    </source>
</evidence>
<dbReference type="SUPFAM" id="SSF57903">
    <property type="entry name" value="FYVE/PHD zinc finger"/>
    <property type="match status" value="1"/>
</dbReference>
<dbReference type="Gene3D" id="2.20.25.240">
    <property type="match status" value="1"/>
</dbReference>
<keyword evidence="1" id="KW-0479">Metal-binding</keyword>
<evidence type="ECO:0000259" key="5">
    <source>
        <dbReference type="Pfam" id="PF04500"/>
    </source>
</evidence>
<dbReference type="AlphaFoldDB" id="A0A8S3TAJ9"/>
<dbReference type="InterPro" id="IPR013083">
    <property type="entry name" value="Znf_RING/FYVE/PHD"/>
</dbReference>
<evidence type="ECO:0000256" key="3">
    <source>
        <dbReference type="ARBA" id="ARBA00022833"/>
    </source>
</evidence>
<reference evidence="6" key="1">
    <citation type="submission" date="2021-03" db="EMBL/GenBank/DDBJ databases">
        <authorList>
            <person name="Bekaert M."/>
        </authorList>
    </citation>
    <scope>NUCLEOTIDE SEQUENCE</scope>
</reference>
<evidence type="ECO:0000313" key="7">
    <source>
        <dbReference type="Proteomes" id="UP000683360"/>
    </source>
</evidence>
<dbReference type="InterPro" id="IPR007588">
    <property type="entry name" value="Znf_FLYWCH"/>
</dbReference>
<dbReference type="EMBL" id="CAJPWZ010002112">
    <property type="protein sequence ID" value="CAG2230893.1"/>
    <property type="molecule type" value="Genomic_DNA"/>
</dbReference>
<keyword evidence="3" id="KW-0862">Zinc</keyword>
<dbReference type="PANTHER" id="PTHR20956:SF12">
    <property type="entry name" value="FLYWCH-TYPE DOMAIN-CONTAINING PROTEIN"/>
    <property type="match status" value="1"/>
</dbReference>
<proteinExistence type="predicted"/>
<comment type="caution">
    <text evidence="6">The sequence shown here is derived from an EMBL/GenBank/DDBJ whole genome shotgun (WGS) entry which is preliminary data.</text>
</comment>
<evidence type="ECO:0000313" key="6">
    <source>
        <dbReference type="EMBL" id="CAG2230893.1"/>
    </source>
</evidence>
<sequence length="250" mass="28208">MVRPRCNVCKKAVTIRQDALQCDTCDNWQHRLCETVDTLPDQLTDAIDQPTYSVVDGASQRGKRKLVDVDGYTYTVKKQKGDSTTCWCSVRNKTTSCSATVLQKGDNFTAGRKSHCHTANPGTVTVVKITAQGKSQARQDVFRSAGDIVETAILQHSDPSQPAVIFSTSHRLCLDMSSFLPAYRQQDCLFKYVRKLMALPFLPADHIRPAFRRLKDLQTDPLQRLVKYVEEIIRREEALLLTASKTERRS</sequence>
<dbReference type="CDD" id="cd15489">
    <property type="entry name" value="PHD_SF"/>
    <property type="match status" value="1"/>
</dbReference>
<gene>
    <name evidence="6" type="ORF">MEDL_43706</name>
</gene>
<feature type="domain" description="FLYWCH-type" evidence="5">
    <location>
        <begin position="59"/>
        <end position="117"/>
    </location>
</feature>
<dbReference type="InterPro" id="IPR019787">
    <property type="entry name" value="Znf_PHD-finger"/>
</dbReference>
<feature type="domain" description="PHD-type" evidence="4">
    <location>
        <begin position="6"/>
        <end position="38"/>
    </location>
</feature>
<evidence type="ECO:0000259" key="4">
    <source>
        <dbReference type="Pfam" id="PF00628"/>
    </source>
</evidence>
<dbReference type="Gene3D" id="3.30.40.10">
    <property type="entry name" value="Zinc/RING finger domain, C3HC4 (zinc finger)"/>
    <property type="match status" value="1"/>
</dbReference>
<dbReference type="InterPro" id="IPR011011">
    <property type="entry name" value="Znf_FYVE_PHD"/>
</dbReference>
<dbReference type="Proteomes" id="UP000683360">
    <property type="component" value="Unassembled WGS sequence"/>
</dbReference>
<accession>A0A8S3TAJ9</accession>
<evidence type="ECO:0000256" key="1">
    <source>
        <dbReference type="ARBA" id="ARBA00022723"/>
    </source>
</evidence>
<dbReference type="PANTHER" id="PTHR20956">
    <property type="entry name" value="HEH2P"/>
    <property type="match status" value="1"/>
</dbReference>
<protein>
    <recommendedName>
        <fullName evidence="8">FLYWCH-type domain-containing protein</fullName>
    </recommendedName>
</protein>
<dbReference type="Pfam" id="PF04500">
    <property type="entry name" value="FLYWCH"/>
    <property type="match status" value="1"/>
</dbReference>
<dbReference type="OrthoDB" id="6158424at2759"/>
<dbReference type="Pfam" id="PF00628">
    <property type="entry name" value="PHD"/>
    <property type="match status" value="1"/>
</dbReference>
<keyword evidence="2" id="KW-0863">Zinc-finger</keyword>